<accession>A0ABT5HH49</accession>
<evidence type="ECO:0000313" key="13">
    <source>
        <dbReference type="EMBL" id="MDC7675431.1"/>
    </source>
</evidence>
<feature type="transmembrane region" description="Helical" evidence="10">
    <location>
        <begin position="155"/>
        <end position="172"/>
    </location>
</feature>
<keyword evidence="8 10" id="KW-0472">Membrane</keyword>
<gene>
    <name evidence="13" type="ORF">PQU98_04780</name>
</gene>
<keyword evidence="14" id="KW-1185">Reference proteome</keyword>
<evidence type="ECO:0000256" key="7">
    <source>
        <dbReference type="ARBA" id="ARBA00022989"/>
    </source>
</evidence>
<comment type="caution">
    <text evidence="13">The sequence shown here is derived from an EMBL/GenBank/DDBJ whole genome shotgun (WGS) entry which is preliminary data.</text>
</comment>
<feature type="domain" description="Protein O-mannosyl-transferase C-terminal four TM" evidence="12">
    <location>
        <begin position="337"/>
        <end position="511"/>
    </location>
</feature>
<keyword evidence="6 10" id="KW-0812">Transmembrane</keyword>
<dbReference type="InterPro" id="IPR027005">
    <property type="entry name" value="PMT-like"/>
</dbReference>
<evidence type="ECO:0000256" key="3">
    <source>
        <dbReference type="ARBA" id="ARBA00007222"/>
    </source>
</evidence>
<evidence type="ECO:0000259" key="12">
    <source>
        <dbReference type="Pfam" id="PF16192"/>
    </source>
</evidence>
<feature type="transmembrane region" description="Helical" evidence="10">
    <location>
        <begin position="209"/>
        <end position="240"/>
    </location>
</feature>
<name>A0ABT5HH49_9CAUL</name>
<comment type="pathway">
    <text evidence="2 10">Protein modification; protein glycosylation.</text>
</comment>
<dbReference type="RefSeq" id="WP_272743740.1">
    <property type="nucleotide sequence ID" value="NZ_JAQQKV010000001.1"/>
</dbReference>
<feature type="transmembrane region" description="Helical" evidence="10">
    <location>
        <begin position="447"/>
        <end position="465"/>
    </location>
</feature>
<dbReference type="EMBL" id="JAQQKV010000001">
    <property type="protein sequence ID" value="MDC7675431.1"/>
    <property type="molecule type" value="Genomic_DNA"/>
</dbReference>
<feature type="transmembrane region" description="Helical" evidence="10">
    <location>
        <begin position="128"/>
        <end position="149"/>
    </location>
</feature>
<keyword evidence="4 10" id="KW-0328">Glycosyltransferase</keyword>
<feature type="transmembrane region" description="Helical" evidence="10">
    <location>
        <begin position="179"/>
        <end position="197"/>
    </location>
</feature>
<dbReference type="InterPro" id="IPR003342">
    <property type="entry name" value="ArnT-like_N"/>
</dbReference>
<feature type="transmembrane region" description="Helical" evidence="10">
    <location>
        <begin position="261"/>
        <end position="282"/>
    </location>
</feature>
<dbReference type="Pfam" id="PF16192">
    <property type="entry name" value="PMT_4TMC"/>
    <property type="match status" value="1"/>
</dbReference>
<dbReference type="EC" id="2.4.1.-" evidence="10"/>
<proteinExistence type="inferred from homology"/>
<evidence type="ECO:0000256" key="5">
    <source>
        <dbReference type="ARBA" id="ARBA00022679"/>
    </source>
</evidence>
<evidence type="ECO:0000256" key="10">
    <source>
        <dbReference type="RuleBase" id="RU367007"/>
    </source>
</evidence>
<feature type="domain" description="ArnT-like N-terminal" evidence="11">
    <location>
        <begin position="37"/>
        <end position="257"/>
    </location>
</feature>
<keyword evidence="7 10" id="KW-1133">Transmembrane helix</keyword>
<sequence length="533" mass="60328">MPPLTDLRQKIRALFDHPALSWLKGENARRDVCGLLIVLMACMTYLHNLNDPNKAFWDEVYYVTATERYQEGVASYASHPPLGLMLIAAGEAIAGKNDKIDTHPLALTKKTQKETPLPDGYNFYGARLMSALFGVMGAFVFYMIMLTLWNRAMTAFAFSLIYVFENAYIVHFRAAMLDSFQYVFVMAAVWVFLQLFLKRIEKPAQRLGMWYAAFGTLIGLAVMVKVNVVVFAALGGFLILRDAYDHRAELKAYIPRALKASVLMAATFVTVIAAVFTLHVLINPNNPPPESAAGNFDRQHMPQSYQDYLAGERPLTPQIVWDATRGYYSFMNNDFTHIVKTEPNASHPILWPLMSKAITYRWDSSKGITSYVQMIGNVAQWLTAFVALWVALVMIMRRLSGTSRYLKGPEFSRDMNLLMAFMAMYAVFMGAHMYLGTKRVMYIHHYIPALSLSYFILALVVKIGFQRFKVAVKWQAASIAAMLAVFLISFAFYSPLTFHKRLTLKQCEMRNVPLKVVNCHVPKAKKPPTPAVS</sequence>
<comment type="function">
    <text evidence="10">Protein O-mannosyltransferase that catalyzes the transfer of a single mannose residue from a polyprenol phospho-mannosyl lipidic donor to the hydroxyl group of selected serine and threonine residues in acceptor proteins.</text>
</comment>
<evidence type="ECO:0000313" key="14">
    <source>
        <dbReference type="Proteomes" id="UP001218579"/>
    </source>
</evidence>
<feature type="transmembrane region" description="Helical" evidence="10">
    <location>
        <begin position="417"/>
        <end position="435"/>
    </location>
</feature>
<dbReference type="Pfam" id="PF02366">
    <property type="entry name" value="PMT"/>
    <property type="match status" value="1"/>
</dbReference>
<evidence type="ECO:0000256" key="1">
    <source>
        <dbReference type="ARBA" id="ARBA00004127"/>
    </source>
</evidence>
<protein>
    <recommendedName>
        <fullName evidence="9 10">Polyprenol-phosphate-mannose--protein mannosyltransferase</fullName>
        <ecNumber evidence="10">2.4.1.-</ecNumber>
    </recommendedName>
</protein>
<dbReference type="InterPro" id="IPR032421">
    <property type="entry name" value="PMT_4TMC"/>
</dbReference>
<organism evidence="13 14">
    <name type="scientific">Asticcacaulis machinosus</name>
    <dbReference type="NCBI Taxonomy" id="2984211"/>
    <lineage>
        <taxon>Bacteria</taxon>
        <taxon>Pseudomonadati</taxon>
        <taxon>Pseudomonadota</taxon>
        <taxon>Alphaproteobacteria</taxon>
        <taxon>Caulobacterales</taxon>
        <taxon>Caulobacteraceae</taxon>
        <taxon>Asticcacaulis</taxon>
    </lineage>
</organism>
<feature type="transmembrane region" description="Helical" evidence="10">
    <location>
        <begin position="477"/>
        <end position="496"/>
    </location>
</feature>
<evidence type="ECO:0000256" key="6">
    <source>
        <dbReference type="ARBA" id="ARBA00022692"/>
    </source>
</evidence>
<comment type="subcellular location">
    <subcellularLocation>
        <location evidence="10">Cell membrane</location>
    </subcellularLocation>
    <subcellularLocation>
        <location evidence="1">Endomembrane system</location>
        <topology evidence="1">Multi-pass membrane protein</topology>
    </subcellularLocation>
</comment>
<evidence type="ECO:0000256" key="4">
    <source>
        <dbReference type="ARBA" id="ARBA00022676"/>
    </source>
</evidence>
<comment type="similarity">
    <text evidence="3 10">Belongs to the glycosyltransferase 39 family.</text>
</comment>
<reference evidence="13 14" key="1">
    <citation type="submission" date="2023-01" db="EMBL/GenBank/DDBJ databases">
        <title>Novel species of the genus Asticcacaulis isolated from rivers.</title>
        <authorList>
            <person name="Lu H."/>
        </authorList>
    </citation>
    <scope>NUCLEOTIDE SEQUENCE [LARGE SCALE GENOMIC DNA]</scope>
    <source>
        <strain evidence="13 14">LKC15W</strain>
    </source>
</reference>
<evidence type="ECO:0000259" key="11">
    <source>
        <dbReference type="Pfam" id="PF02366"/>
    </source>
</evidence>
<evidence type="ECO:0000256" key="9">
    <source>
        <dbReference type="ARBA" id="ARBA00093617"/>
    </source>
</evidence>
<keyword evidence="5 10" id="KW-0808">Transferase</keyword>
<evidence type="ECO:0000256" key="2">
    <source>
        <dbReference type="ARBA" id="ARBA00004922"/>
    </source>
</evidence>
<dbReference type="Proteomes" id="UP001218579">
    <property type="component" value="Unassembled WGS sequence"/>
</dbReference>
<feature type="transmembrane region" description="Helical" evidence="10">
    <location>
        <begin position="378"/>
        <end position="396"/>
    </location>
</feature>
<dbReference type="PANTHER" id="PTHR10050">
    <property type="entry name" value="DOLICHYL-PHOSPHATE-MANNOSE--PROTEIN MANNOSYLTRANSFERASE"/>
    <property type="match status" value="1"/>
</dbReference>
<keyword evidence="10" id="KW-1003">Cell membrane</keyword>
<evidence type="ECO:0000256" key="8">
    <source>
        <dbReference type="ARBA" id="ARBA00023136"/>
    </source>
</evidence>